<gene>
    <name evidence="1" type="ORF">SDC9_129807</name>
</gene>
<dbReference type="AlphaFoldDB" id="A0A645D0V1"/>
<sequence length="67" mass="7720">MSNFKIYKKDDSTYIESLSFPRFKGKITFGQLSDIEGIELIDKDADVMQMALVLREAGDYISNYTEE</sequence>
<organism evidence="1">
    <name type="scientific">bioreactor metagenome</name>
    <dbReference type="NCBI Taxonomy" id="1076179"/>
    <lineage>
        <taxon>unclassified sequences</taxon>
        <taxon>metagenomes</taxon>
        <taxon>ecological metagenomes</taxon>
    </lineage>
</organism>
<accession>A0A645D0V1</accession>
<comment type="caution">
    <text evidence="1">The sequence shown here is derived from an EMBL/GenBank/DDBJ whole genome shotgun (WGS) entry which is preliminary data.</text>
</comment>
<evidence type="ECO:0000313" key="1">
    <source>
        <dbReference type="EMBL" id="MPM82745.1"/>
    </source>
</evidence>
<proteinExistence type="predicted"/>
<name>A0A645D0V1_9ZZZZ</name>
<protein>
    <submittedName>
        <fullName evidence="1">Uncharacterized protein</fullName>
    </submittedName>
</protein>
<reference evidence="1" key="1">
    <citation type="submission" date="2019-08" db="EMBL/GenBank/DDBJ databases">
        <authorList>
            <person name="Kucharzyk K."/>
            <person name="Murdoch R.W."/>
            <person name="Higgins S."/>
            <person name="Loffler F."/>
        </authorList>
    </citation>
    <scope>NUCLEOTIDE SEQUENCE</scope>
</reference>
<dbReference type="EMBL" id="VSSQ01031727">
    <property type="protein sequence ID" value="MPM82745.1"/>
    <property type="molecule type" value="Genomic_DNA"/>
</dbReference>